<evidence type="ECO:0000313" key="2">
    <source>
        <dbReference type="EMBL" id="KAF0918457.1"/>
    </source>
</evidence>
<dbReference type="EMBL" id="SPHZ02000005">
    <property type="protein sequence ID" value="KAF0918457.1"/>
    <property type="molecule type" value="Genomic_DNA"/>
</dbReference>
<gene>
    <name evidence="2" type="ORF">E2562_024241</name>
</gene>
<reference evidence="2 3" key="1">
    <citation type="submission" date="2019-11" db="EMBL/GenBank/DDBJ databases">
        <title>Whole genome sequence of Oryza granulata.</title>
        <authorList>
            <person name="Li W."/>
        </authorList>
    </citation>
    <scope>NUCLEOTIDE SEQUENCE [LARGE SCALE GENOMIC DNA]</scope>
    <source>
        <strain evidence="3">cv. Menghai</strain>
        <tissue evidence="2">Leaf</tissue>
    </source>
</reference>
<feature type="compositionally biased region" description="Gly residues" evidence="1">
    <location>
        <begin position="13"/>
        <end position="22"/>
    </location>
</feature>
<sequence length="126" mass="13406">MSEMDAGGSSVASGGGEGGATGREGTLEWRRSRWRPMVLSEMDAGESSAAGGGGAADGEGALEWRRWKRQPMVPSEMDSRGSNDVAIFVKPLHNQGYTVGVYFSKPGPSDFTNQRCKLSRLVASVH</sequence>
<protein>
    <submittedName>
        <fullName evidence="2">Uncharacterized protein</fullName>
    </submittedName>
</protein>
<evidence type="ECO:0000313" key="3">
    <source>
        <dbReference type="Proteomes" id="UP000479710"/>
    </source>
</evidence>
<keyword evidence="3" id="KW-1185">Reference proteome</keyword>
<dbReference type="AlphaFoldDB" id="A0A6G1E181"/>
<name>A0A6G1E181_9ORYZ</name>
<organism evidence="2 3">
    <name type="scientific">Oryza meyeriana var. granulata</name>
    <dbReference type="NCBI Taxonomy" id="110450"/>
    <lineage>
        <taxon>Eukaryota</taxon>
        <taxon>Viridiplantae</taxon>
        <taxon>Streptophyta</taxon>
        <taxon>Embryophyta</taxon>
        <taxon>Tracheophyta</taxon>
        <taxon>Spermatophyta</taxon>
        <taxon>Magnoliopsida</taxon>
        <taxon>Liliopsida</taxon>
        <taxon>Poales</taxon>
        <taxon>Poaceae</taxon>
        <taxon>BOP clade</taxon>
        <taxon>Oryzoideae</taxon>
        <taxon>Oryzeae</taxon>
        <taxon>Oryzinae</taxon>
        <taxon>Oryza</taxon>
        <taxon>Oryza meyeriana</taxon>
    </lineage>
</organism>
<proteinExistence type="predicted"/>
<comment type="caution">
    <text evidence="2">The sequence shown here is derived from an EMBL/GenBank/DDBJ whole genome shotgun (WGS) entry which is preliminary data.</text>
</comment>
<accession>A0A6G1E181</accession>
<feature type="compositionally biased region" description="Low complexity" evidence="1">
    <location>
        <begin position="1"/>
        <end position="12"/>
    </location>
</feature>
<dbReference type="Proteomes" id="UP000479710">
    <property type="component" value="Unassembled WGS sequence"/>
</dbReference>
<evidence type="ECO:0000256" key="1">
    <source>
        <dbReference type="SAM" id="MobiDB-lite"/>
    </source>
</evidence>
<feature type="region of interest" description="Disordered" evidence="1">
    <location>
        <begin position="1"/>
        <end position="32"/>
    </location>
</feature>